<feature type="region of interest" description="Disordered" evidence="1">
    <location>
        <begin position="432"/>
        <end position="457"/>
    </location>
</feature>
<proteinExistence type="predicted"/>
<feature type="compositionally biased region" description="Basic and acidic residues" evidence="1">
    <location>
        <begin position="432"/>
        <end position="446"/>
    </location>
</feature>
<feature type="compositionally biased region" description="Polar residues" evidence="1">
    <location>
        <begin position="9"/>
        <end position="27"/>
    </location>
</feature>
<gene>
    <name evidence="2" type="ORF">ACHAWU_006030</name>
</gene>
<evidence type="ECO:0000313" key="2">
    <source>
        <dbReference type="EMBL" id="KAL3757972.1"/>
    </source>
</evidence>
<reference evidence="2 3" key="1">
    <citation type="submission" date="2024-10" db="EMBL/GenBank/DDBJ databases">
        <title>Updated reference genomes for cyclostephanoid diatoms.</title>
        <authorList>
            <person name="Roberts W.R."/>
            <person name="Alverson A.J."/>
        </authorList>
    </citation>
    <scope>NUCLEOTIDE SEQUENCE [LARGE SCALE GENOMIC DNA]</scope>
    <source>
        <strain evidence="2 3">AJA232-27</strain>
    </source>
</reference>
<dbReference type="EMBL" id="JALLBG020000245">
    <property type="protein sequence ID" value="KAL3757972.1"/>
    <property type="molecule type" value="Genomic_DNA"/>
</dbReference>
<dbReference type="InterPro" id="IPR016527">
    <property type="entry name" value="ORC4"/>
</dbReference>
<accession>A0ABD3M707</accession>
<feature type="region of interest" description="Disordered" evidence="1">
    <location>
        <begin position="81"/>
        <end position="184"/>
    </location>
</feature>
<feature type="compositionally biased region" description="Low complexity" evidence="1">
    <location>
        <begin position="141"/>
        <end position="157"/>
    </location>
</feature>
<dbReference type="Gene3D" id="3.40.50.300">
    <property type="entry name" value="P-loop containing nucleotide triphosphate hydrolases"/>
    <property type="match status" value="1"/>
</dbReference>
<dbReference type="Proteomes" id="UP001530293">
    <property type="component" value="Unassembled WGS sequence"/>
</dbReference>
<comment type="caution">
    <text evidence="2">The sequence shown here is derived from an EMBL/GenBank/DDBJ whole genome shotgun (WGS) entry which is preliminary data.</text>
</comment>
<organism evidence="2 3">
    <name type="scientific">Discostella pseudostelligera</name>
    <dbReference type="NCBI Taxonomy" id="259834"/>
    <lineage>
        <taxon>Eukaryota</taxon>
        <taxon>Sar</taxon>
        <taxon>Stramenopiles</taxon>
        <taxon>Ochrophyta</taxon>
        <taxon>Bacillariophyta</taxon>
        <taxon>Coscinodiscophyceae</taxon>
        <taxon>Thalassiosirophycidae</taxon>
        <taxon>Stephanodiscales</taxon>
        <taxon>Stephanodiscaceae</taxon>
        <taxon>Discostella</taxon>
    </lineage>
</organism>
<evidence type="ECO:0000313" key="3">
    <source>
        <dbReference type="Proteomes" id="UP001530293"/>
    </source>
</evidence>
<protein>
    <recommendedName>
        <fullName evidence="4">Origin recognition complex subunit 4</fullName>
    </recommendedName>
</protein>
<dbReference type="PANTHER" id="PTHR12087">
    <property type="entry name" value="ORIGIN RECOGNITION COMPLEX SUBUNIT 4"/>
    <property type="match status" value="1"/>
</dbReference>
<dbReference type="InterPro" id="IPR027417">
    <property type="entry name" value="P-loop_NTPase"/>
</dbReference>
<evidence type="ECO:0000256" key="1">
    <source>
        <dbReference type="SAM" id="MobiDB-lite"/>
    </source>
</evidence>
<name>A0ABD3M707_9STRA</name>
<dbReference type="AlphaFoldDB" id="A0ABD3M707"/>
<evidence type="ECO:0008006" key="4">
    <source>
        <dbReference type="Google" id="ProtNLM"/>
    </source>
</evidence>
<feature type="region of interest" description="Disordered" evidence="1">
    <location>
        <begin position="9"/>
        <end position="38"/>
    </location>
</feature>
<sequence length="939" mass="104295">MTMTLWSILSRKMPTNEQTSSSPSSDHLLNAGHAPSGVTIAEPSSDVVDFQLMGSSDNDNVNEHVRSSWENDAGNVDSFGLAFMTQPDNSLGDGENSESHETGYSGQFRHPTEFDQQVSRADISRSSPSVHEVVPPPPPQSVVESSMRSSPSSTIKSSRLETTLPCGPTKDNDKHHNHNGATKDIEDDTAFLQNSDRSFRVDFDTQNSIILESEDEDRRKQLFLRKMEMKKQAIYRSSLHLCDNSCSFIYNESDSTAMNNDDEPGLPFIGPDLKEQYDTLRTLLRKGLLGSTHDEVDVYTTLDGPNENNVQPAGSNPFLPQIKSNVSAVLMGPRGHGKSLVLERCLASLSRLAKKRKDRIFDHVMRNQQVKQAEEMYSQASFRVVRLNGLLFQGDSAVACTQEIARQIGVMSREERRRTRKVIRQLGAKRNRSEFQDVKTPKLSSREKRKKDKSAKYSCDKMLASASSANASATKNDESHDLRIRRSGFNTYIALLDEVLRTAQIDGIPILIVLEELDTFLAGGRSSNAHSATEISDSGNPQHDGGSSDRQLLLYHLLDRVADHKFLVSFVGMTTDLTAVTKLEKRVQSRAEGTSKLIYFGHDKDYDDLVKCVIGKFYTPPASCDSEADEYNEQHAMLEIREDVESILRGGGKLDGNLENSGDNDDEINDFTLVQRVFQRNYNLRGSDMRWVCRVFEVALGLLASDIDECIYHCIESNSDDPRLQEEYDSTPKLTPSHVAQALVTMSASLDDISGSAGLPGIPARSTLELIRWGQLLGDPNHYSCLVGTHSRLLALLDLSGPQVAVLLAARRIEARDGSAEGSKQPEPLPLTYQRIQDEYATSFVASGRYTISSDRYPLHVMHRSCTELMELGIICLKKQICGAGALQYGHNEVLCCGSDISNLPLHVNVEWDLEFVSILKAGLLQCSTALREWGMKIS</sequence>
<dbReference type="PANTHER" id="PTHR12087:SF0">
    <property type="entry name" value="ORIGIN RECOGNITION COMPLEX SUBUNIT 4"/>
    <property type="match status" value="1"/>
</dbReference>
<keyword evidence="3" id="KW-1185">Reference proteome</keyword>